<sequence>MDKNKNRTDLLAAGRKKLQQFRQKKDVKVGTSQGKSSKKASKSEQLESSAVHTASRPHDTEVETASQRLDNVVLSTSNSAPPASEDSATSEISKMSSEATANAGQPLRNSGVDKHIAFPSQGEFTTVGSLHGNASPSGITEIPDFQEKFPHASVPLTATPLSYEEKIAATKSVESAEDSFFSHEYILVGSLNHAKGSQVGAVQEADTLVPGQSNGDGELDPGRYTIGPTSENTVATELPCTSSFTVEHAEEARFEMVQADDSSVSALHLASVPQVDEYSTIIHECIDQQTEDRIGFENEFHAESSSSDRKVDETDMKGEDFEEYPQHFCSPVFKDSICEQNVDNKNEKSTGLTMLQFADYSSISLNQLIDVVKKLGEDEYNLLLASRDISTGNVLSGGGTCIRGCAHKDDLKQLEEELFMANFRSDILFLQLEEHSKFPEEFNRCQQHFANETSMLQASIDAINKKNGSLTEQLVLLKSELQAVTNGSDHLQNQLHVKKLEVEGLHERIHELQTALKAFQQDYSSQSIELADCRSSLAALQMENHKLGKDIKLFTQEINLKDEEKKYISFMNEKLSTELAESQNLLYSLRAELSVMGDSLLSVSGSEEKLKEEKKYLMCENEKLSTILAESKHLVEKDHFSEKLGVVLTQLEKTREEREVFNTECERLSSEIAFVKEQLSSERAGCMQIEDDLREKVISLEKLTEENRSLRSTLDMYVAQISELCSRKSQDLLAGDACNQFQHLDETILKHARGVALPVTESVLSQHVLPPALVDEQVSAVFYGSEALKGHLLELDKMLQKLEMMISCMSSHSTNSNKSDKGAAPGISKLIQVFESKRHLSEPNQEIESSGEDQSLIDPYVRAKDHIRDLILMTKQLGLDVDNVALLLNQELNHRRSAYVKIRELEIQSEISREYADALEAHATEHGILYEVTKHQLYDNKLESAQFEILCEDLKQNDIILRAENKQLSLKLEEYESRVNDLQKHLHDLQRTSGYLTSSLGEKLETLQREVTESAVMQQLKSTIVSSQIVESLEKLDVFTLISSQTFDELDLGSYAASSINAAINVIENLQQKLETVDSDQKAVNYLYQEANENLQILQGKNGLAVQGLHHLYDRLRELVFSSSGSTELDGLLIEDKQLLNPLDESKYDLLFEKLGTILGERQQNASEVIALQSLLSDRMQDIQELEAKCIDMESIQRIIEDVLGVVELEAVDCNLSGHPLPFLESLIHALVHKYKENKHIGLSFQERKYKEMQLTELQEKLNQLSSLNFQHEDEIIVLRERLAQAEEANVVARVELKEKAVELEQSEQRISSIREKLSIAVAKGKGLVVQRDHLKQTLAETSSKLEKCVKELEFKEARIHEIEAKLVNYSEAGERVEALETELSYIRHSATALRESFLLKDSLLHRIEEILEDLDLPEHFHFKDIIEKVDWLARSVTMNTLPTSDLDQKSSVGGSYVDTGFVVMDTWRDDMQPNSNQKEDMRRQYDELQGKFYGLAEQNEMLEQSLMEKNNLLQRWEGLLDRMNMPIHVQSVETEEKIEWLANALSEAHQEKISLVQKIDDIETHFSSFTSDIENSHGKISNLQNEVEALVHQRQNLSQRLESFTLEDEEIFMKILAFEVEKEILLSRTIQLHEMLAKRIEIEENAQRMNQDIQHLQNMVSEVLIYPGKEDFSSAESSTEILTLLVKQLIEKYTTSSADNLVFDGEKFIKNNNEANAPELRTIEVDIKEEYEQGIFMLKKELTEALRELMQVKEKRDEILEKNNSLFDIVGTLERKRDELQTLLDMEEQKCASVREKLNVAVRKGKSLVQQRDAMKNTIEEMNKEVDRLKSEVNHREDALTKCEQMIQGLSSYPKGVDDLEYEVSYLRNKLRETEYYWQDKEHALSLILNTLAEIDVGSQADSSDPVDKLRHIQDICSDLRVTAASLEKESKKSKRAAELLLVELNEVQERNDNLQEQIAAAASEINRISEEKNAAILQLNNLSSQHLEQRRSIIPEFMKLKSAVEMLKKIFTDFEKSMADVLWQDIEILKKVELSMVSCLQQNLTNFEGIKLSISGILLGLDFHEVDKENFMFTYSGPGYKLLSQFDENLTKDFSIIGNNLQDLFEGIGILKKDLQKHLTQLQEQAIYLSNRVTAIHREIDSRKESSEVMEKDIKHLTLAQKERDMEILSLRRNLTLLNEACSITLMEIKNSKATWIHNSFSTVDHEVHRDGTTFTLEGSPFDDHTDLLFEESIRSFAERMISEAKGLSHAKDDAVEVTQKQLKNRVADLEKELQEKDRICMELTSQIKVAEAAATGYLSDLQSTKAFVEVLEKQVKGAEKEHKLLEEKIQNVQDKEVAAYELEQRLRSLTDLLSSKDQEIEVLMQALDEEEVQMDGLTKKIEDMEKVIQQKDLIVSELEVSRGKAMKKLSITTSKFHELHHFSSSFLAEVEKLQMQLKEKDSEISFLRQEVTRCTNDTLAAMQLSNNRNSEELLEFLTWFDTMISQVASYELENEKTNELQEYKEILQKKFTSIVSELESLRVTAETAETLLQAERSKIEEFRQRETILEKSLHEKESQLNLLHGFEDSGRAIGLSSEIVEIEPVINKRGVSASTAPHVRSLRKPNNDQVSIAIDMDPSSSTRLEDDDDDKVHGFKSLASSRIVPKFMRRLTDIVDGLCCTVQHCLRKCSFKLLVFLVSDLSSLGYDFSSHCPCFPAAVSPRKRPQEGEKQGGHVTPSCTGTSLEGGLCSKLNMGSNQVQNMKDLQEIDIPEDSSPRWRWQWNGSGFLATGPRSGHD</sequence>
<dbReference type="Gene3D" id="1.10.287.1490">
    <property type="match status" value="1"/>
</dbReference>
<evidence type="ECO:0000256" key="1">
    <source>
        <dbReference type="SAM" id="Coils"/>
    </source>
</evidence>
<dbReference type="PANTHER" id="PTHR43939:SF50">
    <property type="entry name" value="NUCLEOPORIN"/>
    <property type="match status" value="1"/>
</dbReference>
<feature type="coiled-coil region" evidence="1">
    <location>
        <begin position="965"/>
        <end position="992"/>
    </location>
</feature>
<feature type="coiled-coil region" evidence="1">
    <location>
        <begin position="651"/>
        <end position="720"/>
    </location>
</feature>
<accession>A0AAN7GCP0</accession>
<feature type="region of interest" description="Disordered" evidence="2">
    <location>
        <begin position="2758"/>
        <end position="2780"/>
    </location>
</feature>
<feature type="region of interest" description="Disordered" evidence="2">
    <location>
        <begin position="2703"/>
        <end position="2722"/>
    </location>
</feature>
<feature type="coiled-coil region" evidence="1">
    <location>
        <begin position="1574"/>
        <end position="1608"/>
    </location>
</feature>
<keyword evidence="4" id="KW-1185">Reference proteome</keyword>
<dbReference type="Proteomes" id="UP001345219">
    <property type="component" value="Chromosome 1"/>
</dbReference>
<dbReference type="EMBL" id="JAXIOK010000023">
    <property type="protein sequence ID" value="KAK4742856.1"/>
    <property type="molecule type" value="Genomic_DNA"/>
</dbReference>
<organism evidence="3 4">
    <name type="scientific">Trapa incisa</name>
    <dbReference type="NCBI Taxonomy" id="236973"/>
    <lineage>
        <taxon>Eukaryota</taxon>
        <taxon>Viridiplantae</taxon>
        <taxon>Streptophyta</taxon>
        <taxon>Embryophyta</taxon>
        <taxon>Tracheophyta</taxon>
        <taxon>Spermatophyta</taxon>
        <taxon>Magnoliopsida</taxon>
        <taxon>eudicotyledons</taxon>
        <taxon>Gunneridae</taxon>
        <taxon>Pentapetalae</taxon>
        <taxon>rosids</taxon>
        <taxon>malvids</taxon>
        <taxon>Myrtales</taxon>
        <taxon>Lythraceae</taxon>
        <taxon>Trapa</taxon>
    </lineage>
</organism>
<reference evidence="3 4" key="1">
    <citation type="journal article" date="2023" name="Hortic Res">
        <title>Pangenome of water caltrop reveals structural variations and asymmetric subgenome divergence after allopolyploidization.</title>
        <authorList>
            <person name="Zhang X."/>
            <person name="Chen Y."/>
            <person name="Wang L."/>
            <person name="Yuan Y."/>
            <person name="Fang M."/>
            <person name="Shi L."/>
            <person name="Lu R."/>
            <person name="Comes H.P."/>
            <person name="Ma Y."/>
            <person name="Chen Y."/>
            <person name="Huang G."/>
            <person name="Zhou Y."/>
            <person name="Zheng Z."/>
            <person name="Qiu Y."/>
        </authorList>
    </citation>
    <scope>NUCLEOTIDE SEQUENCE [LARGE SCALE GENOMIC DNA]</scope>
    <source>
        <tissue evidence="3">Roots</tissue>
    </source>
</reference>
<proteinExistence type="predicted"/>
<keyword evidence="1" id="KW-0175">Coiled coil</keyword>
<feature type="compositionally biased region" description="Polar residues" evidence="2">
    <location>
        <begin position="63"/>
        <end position="103"/>
    </location>
</feature>
<evidence type="ECO:0000313" key="3">
    <source>
        <dbReference type="EMBL" id="KAK4742856.1"/>
    </source>
</evidence>
<protein>
    <submittedName>
        <fullName evidence="3">Uncharacterized protein</fullName>
    </submittedName>
</protein>
<feature type="coiled-coil region" evidence="1">
    <location>
        <begin position="1633"/>
        <end position="1660"/>
    </location>
</feature>
<feature type="coiled-coil region" evidence="1">
    <location>
        <begin position="2255"/>
        <end position="2390"/>
    </location>
</feature>
<evidence type="ECO:0000256" key="2">
    <source>
        <dbReference type="SAM" id="MobiDB-lite"/>
    </source>
</evidence>
<gene>
    <name evidence="3" type="ORF">SAY87_000857</name>
</gene>
<feature type="coiled-coil region" evidence="1">
    <location>
        <begin position="1729"/>
        <end position="1840"/>
    </location>
</feature>
<feature type="coiled-coil region" evidence="1">
    <location>
        <begin position="2521"/>
        <end position="2562"/>
    </location>
</feature>
<dbReference type="SUPFAM" id="SSF57997">
    <property type="entry name" value="Tropomyosin"/>
    <property type="match status" value="1"/>
</dbReference>
<feature type="coiled-coil region" evidence="1">
    <location>
        <begin position="1939"/>
        <end position="1987"/>
    </location>
</feature>
<comment type="caution">
    <text evidence="3">The sequence shown here is derived from an EMBL/GenBank/DDBJ whole genome shotgun (WGS) entry which is preliminary data.</text>
</comment>
<name>A0AAN7GCP0_9MYRT</name>
<feature type="coiled-coil region" evidence="1">
    <location>
        <begin position="1255"/>
        <end position="1373"/>
    </location>
</feature>
<evidence type="ECO:0000313" key="4">
    <source>
        <dbReference type="Proteomes" id="UP001345219"/>
    </source>
</evidence>
<feature type="region of interest" description="Disordered" evidence="2">
    <location>
        <begin position="1"/>
        <end position="105"/>
    </location>
</feature>
<dbReference type="PANTHER" id="PTHR43939">
    <property type="entry name" value="COILED-COIL DOMAIN-CONTAINING PROTEIN 158"/>
    <property type="match status" value="1"/>
</dbReference>